<feature type="compositionally biased region" description="Low complexity" evidence="2">
    <location>
        <begin position="30"/>
        <end position="40"/>
    </location>
</feature>
<feature type="region of interest" description="Disordered" evidence="2">
    <location>
        <begin position="1"/>
        <end position="40"/>
    </location>
</feature>
<dbReference type="Gramene" id="EER98397">
    <property type="protein sequence ID" value="EER98397"/>
    <property type="gene ID" value="SORBI_3002G113600"/>
</dbReference>
<dbReference type="SMART" id="SM00285">
    <property type="entry name" value="PBD"/>
    <property type="match status" value="1"/>
</dbReference>
<reference evidence="5" key="1">
    <citation type="journal article" date="2019" name="BMC Genomics">
        <title>A new reference genome for Sorghum bicolor reveals high levels of sequence similarity between sweet and grain genotypes: implications for the genetics of sugar metabolism.</title>
        <authorList>
            <person name="Cooper E.A."/>
            <person name="Brenton Z.W."/>
            <person name="Flinn B.S."/>
            <person name="Jenkins J."/>
            <person name="Shu S."/>
            <person name="Flowers D."/>
            <person name="Luo F."/>
            <person name="Wang Y."/>
            <person name="Xia P."/>
            <person name="Barry K."/>
            <person name="Daum C."/>
            <person name="Lipzen A."/>
            <person name="Yoshinaga Y."/>
            <person name="Schmutz J."/>
            <person name="Saski C."/>
            <person name="Vermerris W."/>
            <person name="Kresovich S."/>
        </authorList>
    </citation>
    <scope>NUCLEOTIDE SEQUENCE</scope>
</reference>
<feature type="domain" description="Rho-GAP" evidence="4">
    <location>
        <begin position="128"/>
        <end position="306"/>
    </location>
</feature>
<dbReference type="OrthoDB" id="185175at2759"/>
<feature type="region of interest" description="Disordered" evidence="2">
    <location>
        <begin position="309"/>
        <end position="360"/>
    </location>
</feature>
<feature type="compositionally biased region" description="Low complexity" evidence="2">
    <location>
        <begin position="314"/>
        <end position="323"/>
    </location>
</feature>
<feature type="compositionally biased region" description="Basic and acidic residues" evidence="2">
    <location>
        <begin position="417"/>
        <end position="435"/>
    </location>
</feature>
<dbReference type="InterPro" id="IPR044785">
    <property type="entry name" value="RopGAP1-5"/>
</dbReference>
<dbReference type="InterPro" id="IPR008936">
    <property type="entry name" value="Rho_GTPase_activation_prot"/>
</dbReference>
<feature type="compositionally biased region" description="Gly residues" evidence="2">
    <location>
        <begin position="13"/>
        <end position="23"/>
    </location>
</feature>
<gene>
    <name evidence="5" type="ORF">BDA96_02G119400</name>
</gene>
<evidence type="ECO:0000313" key="5">
    <source>
        <dbReference type="EMBL" id="KAG0542610.1"/>
    </source>
</evidence>
<dbReference type="Pfam" id="PF00786">
    <property type="entry name" value="PBD"/>
    <property type="match status" value="1"/>
</dbReference>
<dbReference type="Proteomes" id="UP000807115">
    <property type="component" value="Chromosome 2"/>
</dbReference>
<dbReference type="KEGG" id="sbi:8057322"/>
<evidence type="ECO:0000259" key="3">
    <source>
        <dbReference type="PROSITE" id="PS50108"/>
    </source>
</evidence>
<dbReference type="PROSITE" id="PS50108">
    <property type="entry name" value="CRIB"/>
    <property type="match status" value="1"/>
</dbReference>
<evidence type="ECO:0000256" key="1">
    <source>
        <dbReference type="ARBA" id="ARBA00022468"/>
    </source>
</evidence>
<dbReference type="OMA" id="HWVVELM"/>
<feature type="region of interest" description="Disordered" evidence="2">
    <location>
        <begin position="417"/>
        <end position="455"/>
    </location>
</feature>
<dbReference type="InterPro" id="IPR000095">
    <property type="entry name" value="CRIB_dom"/>
</dbReference>
<dbReference type="SUPFAM" id="SSF48350">
    <property type="entry name" value="GTPase activation domain, GAP"/>
    <property type="match status" value="1"/>
</dbReference>
<dbReference type="FunFam" id="1.10.555.10:FF:000046">
    <property type="entry name" value="Rho GTPase-activating protein 5"/>
    <property type="match status" value="1"/>
</dbReference>
<name>A0A921RP51_SORBI</name>
<feature type="compositionally biased region" description="Acidic residues" evidence="2">
    <location>
        <begin position="324"/>
        <end position="341"/>
    </location>
</feature>
<dbReference type="SMART" id="SM00324">
    <property type="entry name" value="RhoGAP"/>
    <property type="match status" value="1"/>
</dbReference>
<evidence type="ECO:0000256" key="2">
    <source>
        <dbReference type="SAM" id="MobiDB-lite"/>
    </source>
</evidence>
<accession>A0A921RP51</accession>
<dbReference type="PROSITE" id="PS50238">
    <property type="entry name" value="RHOGAP"/>
    <property type="match status" value="1"/>
</dbReference>
<dbReference type="GO" id="GO:0005096">
    <property type="term" value="F:GTPase activator activity"/>
    <property type="evidence" value="ECO:0007669"/>
    <property type="project" value="UniProtKB-KW"/>
</dbReference>
<dbReference type="Pfam" id="PF00620">
    <property type="entry name" value="RhoGAP"/>
    <property type="match status" value="1"/>
</dbReference>
<comment type="caution">
    <text evidence="5">The sequence shown here is derived from an EMBL/GenBank/DDBJ whole genome shotgun (WGS) entry which is preliminary data.</text>
</comment>
<dbReference type="InterPro" id="IPR036936">
    <property type="entry name" value="CRIB_dom_sf"/>
</dbReference>
<sequence>MVEVMMVPSSNGCGEGGGGAGSEGKGEDGQQGQQQQQQQGQQGQGQVLALVLAALRKSVVLPCQMADADDPAGAAWGMEIGWPTDVRHVAHVTFDRLHGFLGLPVEFELEIPGQVPSASASVFGVSPESMQCGYDDKGNSVPKILLLMQERLYAQDGLRAEGIFRITPENSQEEHVREQLNSGIVPDDIDVHCLASLIKAWFRELPEGVLDRLSPEQVLHCNTEEQCIELVKLLPATQAALLHWVVELMADVVEEEESNKMNARNVAMVFAPNMTQMSDPLTALMHAVQVMNLLKTLILKTLREREDDDAGAYSSFSSSSSLSDELDEEDGHDQQDGENDSGSENYNCSANERPKDIDKATALRVDNEQLIGVSRRHTSTDCHLPYVRFSNDNEDVLSLDDIEECFLRRLEWKSVRGSVDEGDSRNSPPSEKEAEWLSSSENTIGEERGRTSNATDASINELTQTEIRIEMASAEVRNAAKGELILCS</sequence>
<evidence type="ECO:0000313" key="6">
    <source>
        <dbReference type="Proteomes" id="UP000807115"/>
    </source>
</evidence>
<dbReference type="CDD" id="cd00159">
    <property type="entry name" value="RhoGAP"/>
    <property type="match status" value="1"/>
</dbReference>
<dbReference type="EMBL" id="CM027681">
    <property type="protein sequence ID" value="KAG0542610.1"/>
    <property type="molecule type" value="Genomic_DNA"/>
</dbReference>
<feature type="domain" description="CRIB" evidence="3">
    <location>
        <begin position="80"/>
        <end position="93"/>
    </location>
</feature>
<dbReference type="AlphaFoldDB" id="A0A921RP51"/>
<reference evidence="5" key="2">
    <citation type="submission" date="2020-10" db="EMBL/GenBank/DDBJ databases">
        <authorList>
            <person name="Cooper E.A."/>
            <person name="Brenton Z.W."/>
            <person name="Flinn B.S."/>
            <person name="Jenkins J."/>
            <person name="Shu S."/>
            <person name="Flowers D."/>
            <person name="Luo F."/>
            <person name="Wang Y."/>
            <person name="Xia P."/>
            <person name="Barry K."/>
            <person name="Daum C."/>
            <person name="Lipzen A."/>
            <person name="Yoshinaga Y."/>
            <person name="Schmutz J."/>
            <person name="Saski C."/>
            <person name="Vermerris W."/>
            <person name="Kresovich S."/>
        </authorList>
    </citation>
    <scope>NUCLEOTIDE SEQUENCE</scope>
</reference>
<dbReference type="InterPro" id="IPR000198">
    <property type="entry name" value="RhoGAP_dom"/>
</dbReference>
<dbReference type="GO" id="GO:0007165">
    <property type="term" value="P:signal transduction"/>
    <property type="evidence" value="ECO:0007669"/>
    <property type="project" value="InterPro"/>
</dbReference>
<dbReference type="Gene3D" id="3.90.810.10">
    <property type="entry name" value="CRIB domain"/>
    <property type="match status" value="1"/>
</dbReference>
<proteinExistence type="predicted"/>
<dbReference type="Gene3D" id="1.10.555.10">
    <property type="entry name" value="Rho GTPase activation protein"/>
    <property type="match status" value="1"/>
</dbReference>
<dbReference type="PANTHER" id="PTHR23177:SF56">
    <property type="entry name" value="OS07G0408500 PROTEIN"/>
    <property type="match status" value="1"/>
</dbReference>
<evidence type="ECO:0008006" key="7">
    <source>
        <dbReference type="Google" id="ProtNLM"/>
    </source>
</evidence>
<evidence type="ECO:0000259" key="4">
    <source>
        <dbReference type="PROSITE" id="PS50238"/>
    </source>
</evidence>
<protein>
    <recommendedName>
        <fullName evidence="7">Rho-GAP domain-containing protein</fullName>
    </recommendedName>
</protein>
<dbReference type="CDD" id="cd00132">
    <property type="entry name" value="CRIB"/>
    <property type="match status" value="1"/>
</dbReference>
<dbReference type="PANTHER" id="PTHR23177">
    <property type="entry name" value="MKIAA1688 PROTEIN"/>
    <property type="match status" value="1"/>
</dbReference>
<keyword evidence="1" id="KW-0343">GTPase activation</keyword>
<organism evidence="5 6">
    <name type="scientific">Sorghum bicolor</name>
    <name type="common">Sorghum</name>
    <name type="synonym">Sorghum vulgare</name>
    <dbReference type="NCBI Taxonomy" id="4558"/>
    <lineage>
        <taxon>Eukaryota</taxon>
        <taxon>Viridiplantae</taxon>
        <taxon>Streptophyta</taxon>
        <taxon>Embryophyta</taxon>
        <taxon>Tracheophyta</taxon>
        <taxon>Spermatophyta</taxon>
        <taxon>Magnoliopsida</taxon>
        <taxon>Liliopsida</taxon>
        <taxon>Poales</taxon>
        <taxon>Poaceae</taxon>
        <taxon>PACMAD clade</taxon>
        <taxon>Panicoideae</taxon>
        <taxon>Andropogonodae</taxon>
        <taxon>Andropogoneae</taxon>
        <taxon>Sorghinae</taxon>
        <taxon>Sorghum</taxon>
    </lineage>
</organism>